<evidence type="ECO:0000256" key="6">
    <source>
        <dbReference type="ARBA" id="ARBA00023136"/>
    </source>
</evidence>
<dbReference type="InterPro" id="IPR000515">
    <property type="entry name" value="MetI-like"/>
</dbReference>
<dbReference type="InterPro" id="IPR050366">
    <property type="entry name" value="BP-dependent_transpt_permease"/>
</dbReference>
<comment type="subcellular location">
    <subcellularLocation>
        <location evidence="1 7">Cell membrane</location>
        <topology evidence="1 7">Multi-pass membrane protein</topology>
    </subcellularLocation>
</comment>
<gene>
    <name evidence="10" type="ORF">PIL02S_04552</name>
</gene>
<evidence type="ECO:0000256" key="1">
    <source>
        <dbReference type="ARBA" id="ARBA00004651"/>
    </source>
</evidence>
<dbReference type="SUPFAM" id="SSF161098">
    <property type="entry name" value="MetI-like"/>
    <property type="match status" value="1"/>
</dbReference>
<feature type="region of interest" description="Disordered" evidence="8">
    <location>
        <begin position="1"/>
        <end position="51"/>
    </location>
</feature>
<protein>
    <submittedName>
        <fullName evidence="10">ABC transporter integral membrane protein</fullName>
    </submittedName>
</protein>
<sequence>MKQEMEQSSRPIRAVPRLRTGGSDEEEKQNHGKPWRRQAGLSPGVSGFEKQPRYANPRKRALIWGSLALGWIVIVWLAGFVLPAESTLTSLKDRNLAPIWAHPFGTDWLGRDMFMRTLKGLTTSIQVGLLAACGGGIVALVLGLIAASGKLADRVVSWLIDLFLSVPHLVSLVMLAFVFGGGLPGVATAIALTHWPNLARIVRAEMIQLKSADYIHISRRLGQSRFRIAVQHMLPHLIPQLFVGTLLIFPHAILHEAAITFLGLGLSPQQPAIGIILSESMRYLSAGMWWLAFFPGLALLLVVRAFDVLGNSLKVLTGTGSSREGG</sequence>
<keyword evidence="3" id="KW-1003">Cell membrane</keyword>
<dbReference type="InterPro" id="IPR035906">
    <property type="entry name" value="MetI-like_sf"/>
</dbReference>
<name>A0A2W0CB74_9BACL</name>
<dbReference type="EMBL" id="PRLG01000021">
    <property type="protein sequence ID" value="PYY27879.1"/>
    <property type="molecule type" value="Genomic_DNA"/>
</dbReference>
<dbReference type="GO" id="GO:0005886">
    <property type="term" value="C:plasma membrane"/>
    <property type="evidence" value="ECO:0007669"/>
    <property type="project" value="UniProtKB-SubCell"/>
</dbReference>
<keyword evidence="6 7" id="KW-0472">Membrane</keyword>
<dbReference type="CDD" id="cd06261">
    <property type="entry name" value="TM_PBP2"/>
    <property type="match status" value="1"/>
</dbReference>
<proteinExistence type="inferred from homology"/>
<dbReference type="AlphaFoldDB" id="A0A2W0CB74"/>
<feature type="transmembrane region" description="Helical" evidence="7">
    <location>
        <begin position="158"/>
        <end position="179"/>
    </location>
</feature>
<evidence type="ECO:0000256" key="8">
    <source>
        <dbReference type="SAM" id="MobiDB-lite"/>
    </source>
</evidence>
<feature type="domain" description="ABC transmembrane type-1" evidence="9">
    <location>
        <begin position="121"/>
        <end position="310"/>
    </location>
</feature>
<evidence type="ECO:0000259" key="9">
    <source>
        <dbReference type="PROSITE" id="PS50928"/>
    </source>
</evidence>
<dbReference type="Proteomes" id="UP000247459">
    <property type="component" value="Unassembled WGS sequence"/>
</dbReference>
<evidence type="ECO:0000256" key="7">
    <source>
        <dbReference type="RuleBase" id="RU363032"/>
    </source>
</evidence>
<dbReference type="Gene3D" id="1.10.3720.10">
    <property type="entry name" value="MetI-like"/>
    <property type="match status" value="1"/>
</dbReference>
<dbReference type="PANTHER" id="PTHR43386">
    <property type="entry name" value="OLIGOPEPTIDE TRANSPORT SYSTEM PERMEASE PROTEIN APPC"/>
    <property type="match status" value="1"/>
</dbReference>
<dbReference type="RefSeq" id="WP_258377744.1">
    <property type="nucleotide sequence ID" value="NZ_PRLG01000021.1"/>
</dbReference>
<dbReference type="PROSITE" id="PS50928">
    <property type="entry name" value="ABC_TM1"/>
    <property type="match status" value="1"/>
</dbReference>
<organism evidence="10 11">
    <name type="scientific">Paenibacillus illinoisensis</name>
    <dbReference type="NCBI Taxonomy" id="59845"/>
    <lineage>
        <taxon>Bacteria</taxon>
        <taxon>Bacillati</taxon>
        <taxon>Bacillota</taxon>
        <taxon>Bacilli</taxon>
        <taxon>Bacillales</taxon>
        <taxon>Paenibacillaceae</taxon>
        <taxon>Paenibacillus</taxon>
    </lineage>
</organism>
<comment type="caution">
    <text evidence="10">The sequence shown here is derived from an EMBL/GenBank/DDBJ whole genome shotgun (WGS) entry which is preliminary data.</text>
</comment>
<evidence type="ECO:0000256" key="3">
    <source>
        <dbReference type="ARBA" id="ARBA00022475"/>
    </source>
</evidence>
<keyword evidence="5 7" id="KW-1133">Transmembrane helix</keyword>
<feature type="transmembrane region" description="Helical" evidence="7">
    <location>
        <begin position="241"/>
        <end position="266"/>
    </location>
</feature>
<keyword evidence="2 7" id="KW-0813">Transport</keyword>
<dbReference type="GO" id="GO:0055085">
    <property type="term" value="P:transmembrane transport"/>
    <property type="evidence" value="ECO:0007669"/>
    <property type="project" value="InterPro"/>
</dbReference>
<evidence type="ECO:0000313" key="11">
    <source>
        <dbReference type="Proteomes" id="UP000247459"/>
    </source>
</evidence>
<evidence type="ECO:0000256" key="2">
    <source>
        <dbReference type="ARBA" id="ARBA00022448"/>
    </source>
</evidence>
<evidence type="ECO:0000313" key="10">
    <source>
        <dbReference type="EMBL" id="PYY27879.1"/>
    </source>
</evidence>
<feature type="transmembrane region" description="Helical" evidence="7">
    <location>
        <begin position="61"/>
        <end position="82"/>
    </location>
</feature>
<accession>A0A2W0CB74</accession>
<feature type="transmembrane region" description="Helical" evidence="7">
    <location>
        <begin position="287"/>
        <end position="306"/>
    </location>
</feature>
<reference evidence="10 11" key="1">
    <citation type="submission" date="2018-01" db="EMBL/GenBank/DDBJ databases">
        <title>Genome sequence of the PGP bacterium Paenibacillus illinoisensis E3.</title>
        <authorList>
            <person name="Rolli E."/>
            <person name="Marasco R."/>
            <person name="Bessem C."/>
            <person name="Michoud G."/>
            <person name="Gaiarsa S."/>
            <person name="Borin S."/>
            <person name="Daffonchio D."/>
        </authorList>
    </citation>
    <scope>NUCLEOTIDE SEQUENCE [LARGE SCALE GENOMIC DNA]</scope>
    <source>
        <strain evidence="10 11">E3</strain>
    </source>
</reference>
<comment type="similarity">
    <text evidence="7">Belongs to the binding-protein-dependent transport system permease family.</text>
</comment>
<evidence type="ECO:0000256" key="4">
    <source>
        <dbReference type="ARBA" id="ARBA00022692"/>
    </source>
</evidence>
<dbReference type="Pfam" id="PF00528">
    <property type="entry name" value="BPD_transp_1"/>
    <property type="match status" value="1"/>
</dbReference>
<evidence type="ECO:0000256" key="5">
    <source>
        <dbReference type="ARBA" id="ARBA00022989"/>
    </source>
</evidence>
<keyword evidence="4 7" id="KW-0812">Transmembrane</keyword>
<feature type="transmembrane region" description="Helical" evidence="7">
    <location>
        <begin position="125"/>
        <end position="146"/>
    </location>
</feature>
<dbReference type="PANTHER" id="PTHR43386:SF23">
    <property type="entry name" value="ABC TRANSPORTER"/>
    <property type="match status" value="1"/>
</dbReference>